<gene>
    <name evidence="1" type="ordered locus">Bphy_5890</name>
</gene>
<dbReference type="Proteomes" id="UP000001192">
    <property type="component" value="Plasmid pBPHY01"/>
</dbReference>
<dbReference type="AlphaFoldDB" id="B2JVH7"/>
<organism evidence="1 2">
    <name type="scientific">Paraburkholderia phymatum (strain DSM 17167 / CIP 108236 / LMG 21445 / STM815)</name>
    <name type="common">Burkholderia phymatum</name>
    <dbReference type="NCBI Taxonomy" id="391038"/>
    <lineage>
        <taxon>Bacteria</taxon>
        <taxon>Pseudomonadati</taxon>
        <taxon>Pseudomonadota</taxon>
        <taxon>Betaproteobacteria</taxon>
        <taxon>Burkholderiales</taxon>
        <taxon>Burkholderiaceae</taxon>
        <taxon>Paraburkholderia</taxon>
    </lineage>
</organism>
<evidence type="ECO:0000313" key="1">
    <source>
        <dbReference type="EMBL" id="ACC74954.1"/>
    </source>
</evidence>
<sequence length="101" mass="11212">MRCGLGSQANLMPQQGLKLLQSVMSDGARTRRPCRDAYQRLGYAGFQQRCAHRSWRPSNALASRGVGMFVPVAAFGDWFGIANRRRADFGRHMSVRLPGAT</sequence>
<keyword evidence="1" id="KW-0614">Plasmid</keyword>
<dbReference type="KEGG" id="bph:Bphy_5890"/>
<dbReference type="EMBL" id="CP001045">
    <property type="protein sequence ID" value="ACC74954.1"/>
    <property type="molecule type" value="Genomic_DNA"/>
</dbReference>
<dbReference type="HOGENOM" id="CLU_2286194_0_0_4"/>
<proteinExistence type="predicted"/>
<evidence type="ECO:0000313" key="2">
    <source>
        <dbReference type="Proteomes" id="UP000001192"/>
    </source>
</evidence>
<reference evidence="2" key="1">
    <citation type="journal article" date="2014" name="Stand. Genomic Sci.">
        <title>Complete genome sequence of Burkholderia phymatum STM815(T), a broad host range and efficient nitrogen-fixing symbiont of Mimosa species.</title>
        <authorList>
            <person name="Moulin L."/>
            <person name="Klonowska A."/>
            <person name="Caroline B."/>
            <person name="Booth K."/>
            <person name="Vriezen J.A."/>
            <person name="Melkonian R."/>
            <person name="James E.K."/>
            <person name="Young J.P."/>
            <person name="Bena G."/>
            <person name="Hauser L."/>
            <person name="Land M."/>
            <person name="Kyrpides N."/>
            <person name="Bruce D."/>
            <person name="Chain P."/>
            <person name="Copeland A."/>
            <person name="Pitluck S."/>
            <person name="Woyke T."/>
            <person name="Lizotte-Waniewski M."/>
            <person name="Bristow J."/>
            <person name="Riley M."/>
        </authorList>
    </citation>
    <scope>NUCLEOTIDE SEQUENCE [LARGE SCALE GENOMIC DNA]</scope>
    <source>
        <strain evidence="2">DSM 17167 / CIP 108236 / LMG 21445 / STM815</strain>
        <plasmid evidence="2">Plasmid pBPHY01</plasmid>
    </source>
</reference>
<geneLocation type="plasmid" evidence="1 2">
    <name>pBPHY01</name>
</geneLocation>
<accession>B2JVH7</accession>
<name>B2JVH7_PARP8</name>
<protein>
    <submittedName>
        <fullName evidence="1">Uncharacterized protein</fullName>
    </submittedName>
</protein>
<keyword evidence="2" id="KW-1185">Reference proteome</keyword>